<name>A0ABP4KXE3_9ACTN</name>
<evidence type="ECO:0008006" key="3">
    <source>
        <dbReference type="Google" id="ProtNLM"/>
    </source>
</evidence>
<keyword evidence="2" id="KW-1185">Reference proteome</keyword>
<evidence type="ECO:0000313" key="1">
    <source>
        <dbReference type="EMBL" id="GAA1509990.1"/>
    </source>
</evidence>
<sequence>MVDRLSLYDRQMPITVRNLVPDFLEFWDQARAEDEQGQLTLWAEYVERHPEVIDDFRRSGREPDPRAALGLYPKALELIRANAEAADGWVHEAAELVAPVLDARHLELQAVVMVGLGTANGWVSDFGGRPTLFLAVERIPDATAARILAAHEFAHAVQLPLPEVPWTDIGPLGQWIYSEGFATALTAELLPEYGLAEHLWFGDGYDDWLVDCLQVLPAAESAILSDLESEDDEVVGRYLTRNQGSPFPDRVGYLVGTRLVQDLRRTHDWPELARWSTEQAQQEVRRALSRPRC</sequence>
<comment type="caution">
    <text evidence="1">The sequence shown here is derived from an EMBL/GenBank/DDBJ whole genome shotgun (WGS) entry which is preliminary data.</text>
</comment>
<evidence type="ECO:0000313" key="2">
    <source>
        <dbReference type="Proteomes" id="UP001500363"/>
    </source>
</evidence>
<protein>
    <recommendedName>
        <fullName evidence="3">Zn-dependent protease DUF2268</fullName>
    </recommendedName>
</protein>
<organism evidence="1 2">
    <name type="scientific">Kribbella lupini</name>
    <dbReference type="NCBI Taxonomy" id="291602"/>
    <lineage>
        <taxon>Bacteria</taxon>
        <taxon>Bacillati</taxon>
        <taxon>Actinomycetota</taxon>
        <taxon>Actinomycetes</taxon>
        <taxon>Propionibacteriales</taxon>
        <taxon>Kribbellaceae</taxon>
        <taxon>Kribbella</taxon>
    </lineage>
</organism>
<reference evidence="2" key="1">
    <citation type="journal article" date="2019" name="Int. J. Syst. Evol. Microbiol.">
        <title>The Global Catalogue of Microorganisms (GCM) 10K type strain sequencing project: providing services to taxonomists for standard genome sequencing and annotation.</title>
        <authorList>
            <consortium name="The Broad Institute Genomics Platform"/>
            <consortium name="The Broad Institute Genome Sequencing Center for Infectious Disease"/>
            <person name="Wu L."/>
            <person name="Ma J."/>
        </authorList>
    </citation>
    <scope>NUCLEOTIDE SEQUENCE [LARGE SCALE GENOMIC DNA]</scope>
    <source>
        <strain evidence="2">JCM 14303</strain>
    </source>
</reference>
<proteinExistence type="predicted"/>
<accession>A0ABP4KXE3</accession>
<gene>
    <name evidence="1" type="ORF">GCM10009741_03780</name>
</gene>
<dbReference type="Proteomes" id="UP001500363">
    <property type="component" value="Unassembled WGS sequence"/>
</dbReference>
<dbReference type="EMBL" id="BAAANC010000001">
    <property type="protein sequence ID" value="GAA1509990.1"/>
    <property type="molecule type" value="Genomic_DNA"/>
</dbReference>